<dbReference type="EMBL" id="BTSX01000005">
    <property type="protein sequence ID" value="GMT01767.1"/>
    <property type="molecule type" value="Genomic_DNA"/>
</dbReference>
<evidence type="ECO:0000256" key="1">
    <source>
        <dbReference type="SAM" id="MobiDB-lite"/>
    </source>
</evidence>
<dbReference type="AlphaFoldDB" id="A0AAV5U5V8"/>
<feature type="non-terminal residue" evidence="2">
    <location>
        <position position="1"/>
    </location>
</feature>
<sequence length="70" mass="7922">ESKQSGAEIKAVTPQQNSSTKGDDFISRLPDDCLLSIFERFNDILLARSQSLDNLTLFDSRHTEICFIMN</sequence>
<gene>
    <name evidence="2" type="ORF">PENTCL1PPCAC_23941</name>
</gene>
<protein>
    <recommendedName>
        <fullName evidence="4">F-box domain-containing protein</fullName>
    </recommendedName>
</protein>
<name>A0AAV5U5V8_9BILA</name>
<accession>A0AAV5U5V8</accession>
<evidence type="ECO:0000313" key="3">
    <source>
        <dbReference type="Proteomes" id="UP001432027"/>
    </source>
</evidence>
<proteinExistence type="predicted"/>
<evidence type="ECO:0000313" key="2">
    <source>
        <dbReference type="EMBL" id="GMT01767.1"/>
    </source>
</evidence>
<reference evidence="2" key="1">
    <citation type="submission" date="2023-10" db="EMBL/GenBank/DDBJ databases">
        <title>Genome assembly of Pristionchus species.</title>
        <authorList>
            <person name="Yoshida K."/>
            <person name="Sommer R.J."/>
        </authorList>
    </citation>
    <scope>NUCLEOTIDE SEQUENCE</scope>
    <source>
        <strain evidence="2">RS0144</strain>
    </source>
</reference>
<keyword evidence="3" id="KW-1185">Reference proteome</keyword>
<organism evidence="2 3">
    <name type="scientific">Pristionchus entomophagus</name>
    <dbReference type="NCBI Taxonomy" id="358040"/>
    <lineage>
        <taxon>Eukaryota</taxon>
        <taxon>Metazoa</taxon>
        <taxon>Ecdysozoa</taxon>
        <taxon>Nematoda</taxon>
        <taxon>Chromadorea</taxon>
        <taxon>Rhabditida</taxon>
        <taxon>Rhabditina</taxon>
        <taxon>Diplogasteromorpha</taxon>
        <taxon>Diplogasteroidea</taxon>
        <taxon>Neodiplogasteridae</taxon>
        <taxon>Pristionchus</taxon>
    </lineage>
</organism>
<evidence type="ECO:0008006" key="4">
    <source>
        <dbReference type="Google" id="ProtNLM"/>
    </source>
</evidence>
<dbReference type="Proteomes" id="UP001432027">
    <property type="component" value="Unassembled WGS sequence"/>
</dbReference>
<feature type="region of interest" description="Disordered" evidence="1">
    <location>
        <begin position="1"/>
        <end position="24"/>
    </location>
</feature>
<comment type="caution">
    <text evidence="2">The sequence shown here is derived from an EMBL/GenBank/DDBJ whole genome shotgun (WGS) entry which is preliminary data.</text>
</comment>